<dbReference type="PANTHER" id="PTHR36966">
    <property type="entry name" value="REP-ASSOCIATED TYROSINE TRANSPOSASE"/>
    <property type="match status" value="1"/>
</dbReference>
<dbReference type="SMART" id="SM01321">
    <property type="entry name" value="Y1_Tnp"/>
    <property type="match status" value="1"/>
</dbReference>
<keyword evidence="3" id="KW-1185">Reference proteome</keyword>
<comment type="caution">
    <text evidence="2">The sequence shown here is derived from an EMBL/GenBank/DDBJ whole genome shotgun (WGS) entry which is preliminary data.</text>
</comment>
<dbReference type="Pfam" id="PF01797">
    <property type="entry name" value="Y1_Tnp"/>
    <property type="match status" value="1"/>
</dbReference>
<dbReference type="InterPro" id="IPR002686">
    <property type="entry name" value="Transposase_17"/>
</dbReference>
<dbReference type="PANTHER" id="PTHR36966:SF1">
    <property type="entry name" value="REP-ASSOCIATED TYROSINE TRANSPOSASE"/>
    <property type="match status" value="1"/>
</dbReference>
<evidence type="ECO:0000313" key="2">
    <source>
        <dbReference type="EMBL" id="MFC5272400.1"/>
    </source>
</evidence>
<dbReference type="Gene3D" id="3.30.70.1290">
    <property type="entry name" value="Transposase IS200-like"/>
    <property type="match status" value="1"/>
</dbReference>
<reference evidence="3" key="1">
    <citation type="journal article" date="2019" name="Int. J. Syst. Evol. Microbiol.">
        <title>The Global Catalogue of Microorganisms (GCM) 10K type strain sequencing project: providing services to taxonomists for standard genome sequencing and annotation.</title>
        <authorList>
            <consortium name="The Broad Institute Genomics Platform"/>
            <consortium name="The Broad Institute Genome Sequencing Center for Infectious Disease"/>
            <person name="Wu L."/>
            <person name="Ma J."/>
        </authorList>
    </citation>
    <scope>NUCLEOTIDE SEQUENCE [LARGE SCALE GENOMIC DNA]</scope>
    <source>
        <strain evidence="3">KACC 12602</strain>
    </source>
</reference>
<evidence type="ECO:0000259" key="1">
    <source>
        <dbReference type="SMART" id="SM01321"/>
    </source>
</evidence>
<dbReference type="InterPro" id="IPR036515">
    <property type="entry name" value="Transposase_17_sf"/>
</dbReference>
<organism evidence="2 3">
    <name type="scientific">Adhaeribacter terreus</name>
    <dbReference type="NCBI Taxonomy" id="529703"/>
    <lineage>
        <taxon>Bacteria</taxon>
        <taxon>Pseudomonadati</taxon>
        <taxon>Bacteroidota</taxon>
        <taxon>Cytophagia</taxon>
        <taxon>Cytophagales</taxon>
        <taxon>Hymenobacteraceae</taxon>
        <taxon>Adhaeribacter</taxon>
    </lineage>
</organism>
<name>A0ABW0EH45_9BACT</name>
<dbReference type="EMBL" id="JBHSKT010000020">
    <property type="protein sequence ID" value="MFC5272400.1"/>
    <property type="molecule type" value="Genomic_DNA"/>
</dbReference>
<evidence type="ECO:0000313" key="3">
    <source>
        <dbReference type="Proteomes" id="UP001596161"/>
    </source>
</evidence>
<protein>
    <submittedName>
        <fullName evidence="2">Transposase</fullName>
    </submittedName>
</protein>
<accession>A0ABW0EH45</accession>
<feature type="domain" description="Transposase IS200-like" evidence="1">
    <location>
        <begin position="10"/>
        <end position="148"/>
    </location>
</feature>
<dbReference type="InterPro" id="IPR052715">
    <property type="entry name" value="RAYT_transposase"/>
</dbReference>
<gene>
    <name evidence="2" type="ORF">ACFPIB_17450</name>
</gene>
<proteinExistence type="predicted"/>
<dbReference type="RefSeq" id="WP_378018759.1">
    <property type="nucleotide sequence ID" value="NZ_JBHSKT010000020.1"/>
</dbReference>
<sequence length="182" mass="21492">MSRSYKFWDQEKLYFVSFATVNWNDVFTRPLYKDIVVASLNYCSEKKGLEVYAWCIMTNHVHLIIGSHSEPLEAIMRDLKKHTSKTILKAITENPQESRRDWILWHFARAGRNNQNNKDYQFWQQNNQPILLDSNFLIEQKLHYLHQNPVEAGIVSEPEHYNYSSAQDYADSKGPVKIILLE</sequence>
<dbReference type="NCBIfam" id="NF047646">
    <property type="entry name" value="REP_Tyr_transpos"/>
    <property type="match status" value="1"/>
</dbReference>
<dbReference type="SUPFAM" id="SSF143422">
    <property type="entry name" value="Transposase IS200-like"/>
    <property type="match status" value="1"/>
</dbReference>
<dbReference type="Proteomes" id="UP001596161">
    <property type="component" value="Unassembled WGS sequence"/>
</dbReference>